<dbReference type="AlphaFoldDB" id="A0A0A0KF62"/>
<reference evidence="1 2" key="1">
    <citation type="journal article" date="2009" name="Nat. Genet.">
        <title>The genome of the cucumber, Cucumis sativus L.</title>
        <authorList>
            <person name="Huang S."/>
            <person name="Li R."/>
            <person name="Zhang Z."/>
            <person name="Li L."/>
            <person name="Gu X."/>
            <person name="Fan W."/>
            <person name="Lucas W.J."/>
            <person name="Wang X."/>
            <person name="Xie B."/>
            <person name="Ni P."/>
            <person name="Ren Y."/>
            <person name="Zhu H."/>
            <person name="Li J."/>
            <person name="Lin K."/>
            <person name="Jin W."/>
            <person name="Fei Z."/>
            <person name="Li G."/>
            <person name="Staub J."/>
            <person name="Kilian A."/>
            <person name="van der Vossen E.A."/>
            <person name="Wu Y."/>
            <person name="Guo J."/>
            <person name="He J."/>
            <person name="Jia Z."/>
            <person name="Ren Y."/>
            <person name="Tian G."/>
            <person name="Lu Y."/>
            <person name="Ruan J."/>
            <person name="Qian W."/>
            <person name="Wang M."/>
            <person name="Huang Q."/>
            <person name="Li B."/>
            <person name="Xuan Z."/>
            <person name="Cao J."/>
            <person name="Asan"/>
            <person name="Wu Z."/>
            <person name="Zhang J."/>
            <person name="Cai Q."/>
            <person name="Bai Y."/>
            <person name="Zhao B."/>
            <person name="Han Y."/>
            <person name="Li Y."/>
            <person name="Li X."/>
            <person name="Wang S."/>
            <person name="Shi Q."/>
            <person name="Liu S."/>
            <person name="Cho W.K."/>
            <person name="Kim J.Y."/>
            <person name="Xu Y."/>
            <person name="Heller-Uszynska K."/>
            <person name="Miao H."/>
            <person name="Cheng Z."/>
            <person name="Zhang S."/>
            <person name="Wu J."/>
            <person name="Yang Y."/>
            <person name="Kang H."/>
            <person name="Li M."/>
            <person name="Liang H."/>
            <person name="Ren X."/>
            <person name="Shi Z."/>
            <person name="Wen M."/>
            <person name="Jian M."/>
            <person name="Yang H."/>
            <person name="Zhang G."/>
            <person name="Yang Z."/>
            <person name="Chen R."/>
            <person name="Liu S."/>
            <person name="Li J."/>
            <person name="Ma L."/>
            <person name="Liu H."/>
            <person name="Zhou Y."/>
            <person name="Zhao J."/>
            <person name="Fang X."/>
            <person name="Li G."/>
            <person name="Fang L."/>
            <person name="Li Y."/>
            <person name="Liu D."/>
            <person name="Zheng H."/>
            <person name="Zhang Y."/>
            <person name="Qin N."/>
            <person name="Li Z."/>
            <person name="Yang G."/>
            <person name="Yang S."/>
            <person name="Bolund L."/>
            <person name="Kristiansen K."/>
            <person name="Zheng H."/>
            <person name="Li S."/>
            <person name="Zhang X."/>
            <person name="Yang H."/>
            <person name="Wang J."/>
            <person name="Sun R."/>
            <person name="Zhang B."/>
            <person name="Jiang S."/>
            <person name="Wang J."/>
            <person name="Du Y."/>
            <person name="Li S."/>
        </authorList>
    </citation>
    <scope>NUCLEOTIDE SEQUENCE [LARGE SCALE GENOMIC DNA]</scope>
    <source>
        <strain evidence="2">cv. 9930</strain>
    </source>
</reference>
<dbReference type="Proteomes" id="UP000029981">
    <property type="component" value="Chromosome 6"/>
</dbReference>
<accession>A0A0A0KF62</accession>
<organism evidence="1 2">
    <name type="scientific">Cucumis sativus</name>
    <name type="common">Cucumber</name>
    <dbReference type="NCBI Taxonomy" id="3659"/>
    <lineage>
        <taxon>Eukaryota</taxon>
        <taxon>Viridiplantae</taxon>
        <taxon>Streptophyta</taxon>
        <taxon>Embryophyta</taxon>
        <taxon>Tracheophyta</taxon>
        <taxon>Spermatophyta</taxon>
        <taxon>Magnoliopsida</taxon>
        <taxon>eudicotyledons</taxon>
        <taxon>Gunneridae</taxon>
        <taxon>Pentapetalae</taxon>
        <taxon>rosids</taxon>
        <taxon>fabids</taxon>
        <taxon>Cucurbitales</taxon>
        <taxon>Cucurbitaceae</taxon>
        <taxon>Benincaseae</taxon>
        <taxon>Cucumis</taxon>
    </lineage>
</organism>
<reference evidence="1 2" key="2">
    <citation type="journal article" date="2009" name="PLoS ONE">
        <title>An integrated genetic and cytogenetic map of the cucumber genome.</title>
        <authorList>
            <person name="Ren Y."/>
            <person name="Zhang Z."/>
            <person name="Liu J."/>
            <person name="Staub J.E."/>
            <person name="Han Y."/>
            <person name="Cheng Z."/>
            <person name="Li X."/>
            <person name="Lu J."/>
            <person name="Miao H."/>
            <person name="Kang H."/>
            <person name="Xie B."/>
            <person name="Gu X."/>
            <person name="Wang X."/>
            <person name="Du Y."/>
            <person name="Jin W."/>
            <person name="Huang S."/>
        </authorList>
    </citation>
    <scope>NUCLEOTIDE SEQUENCE [LARGE SCALE GENOMIC DNA]</scope>
    <source>
        <strain evidence="2">cv. 9930</strain>
    </source>
</reference>
<reference evidence="1 2" key="4">
    <citation type="journal article" date="2011" name="BMC Genomics">
        <title>RNA-Seq improves annotation of protein-coding genes in the cucumber genome.</title>
        <authorList>
            <person name="Li Z."/>
            <person name="Zhang Z."/>
            <person name="Yan P."/>
            <person name="Huang S."/>
            <person name="Fei Z."/>
            <person name="Lin K."/>
        </authorList>
    </citation>
    <scope>NUCLEOTIDE SEQUENCE [LARGE SCALE GENOMIC DNA]</scope>
    <source>
        <strain evidence="2">cv. 9930</strain>
    </source>
</reference>
<gene>
    <name evidence="1" type="ORF">Csa_6G327440</name>
</gene>
<name>A0A0A0KF62_CUCSA</name>
<evidence type="ECO:0000313" key="2">
    <source>
        <dbReference type="Proteomes" id="UP000029981"/>
    </source>
</evidence>
<protein>
    <submittedName>
        <fullName evidence="1">Uncharacterized protein</fullName>
    </submittedName>
</protein>
<evidence type="ECO:0000313" key="1">
    <source>
        <dbReference type="EMBL" id="KGN47454.1"/>
    </source>
</evidence>
<sequence length="50" mass="5806">MRHVEDRTCKSGIGYFLLNSNFGRWGRRPCIVAKINALHVPTPEVRRKPK</sequence>
<keyword evidence="2" id="KW-1185">Reference proteome</keyword>
<dbReference type="EMBL" id="CM002927">
    <property type="protein sequence ID" value="KGN47454.1"/>
    <property type="molecule type" value="Genomic_DNA"/>
</dbReference>
<proteinExistence type="predicted"/>
<dbReference type="Gramene" id="KGN47454">
    <property type="protein sequence ID" value="KGN47454"/>
    <property type="gene ID" value="Csa_6G327440"/>
</dbReference>
<reference evidence="1 2" key="3">
    <citation type="journal article" date="2010" name="BMC Genomics">
        <title>Transcriptome sequencing and comparative analysis of cucumber flowers with different sex types.</title>
        <authorList>
            <person name="Guo S."/>
            <person name="Zheng Y."/>
            <person name="Joung J.G."/>
            <person name="Liu S."/>
            <person name="Zhang Z."/>
            <person name="Crasta O.R."/>
            <person name="Sobral B.W."/>
            <person name="Xu Y."/>
            <person name="Huang S."/>
            <person name="Fei Z."/>
        </authorList>
    </citation>
    <scope>NUCLEOTIDE SEQUENCE [LARGE SCALE GENOMIC DNA]</scope>
    <source>
        <strain evidence="2">cv. 9930</strain>
    </source>
</reference>